<evidence type="ECO:0000313" key="3">
    <source>
        <dbReference type="Proteomes" id="UP000199283"/>
    </source>
</evidence>
<accession>A0A1H7T467</accession>
<dbReference type="OrthoDB" id="7362327at2"/>
<evidence type="ECO:0008006" key="4">
    <source>
        <dbReference type="Google" id="ProtNLM"/>
    </source>
</evidence>
<organism evidence="2 3">
    <name type="scientific">Jannaschia helgolandensis</name>
    <dbReference type="NCBI Taxonomy" id="188906"/>
    <lineage>
        <taxon>Bacteria</taxon>
        <taxon>Pseudomonadati</taxon>
        <taxon>Pseudomonadota</taxon>
        <taxon>Alphaproteobacteria</taxon>
        <taxon>Rhodobacterales</taxon>
        <taxon>Roseobacteraceae</taxon>
        <taxon>Jannaschia</taxon>
    </lineage>
</organism>
<dbReference type="AlphaFoldDB" id="A0A1H7T467"/>
<dbReference type="EMBL" id="FNZQ01000010">
    <property type="protein sequence ID" value="SEL79641.1"/>
    <property type="molecule type" value="Genomic_DNA"/>
</dbReference>
<feature type="transmembrane region" description="Helical" evidence="1">
    <location>
        <begin position="40"/>
        <end position="61"/>
    </location>
</feature>
<sequence>MKRGFFDVRTPFFNPLWRRVVAVVLPSAWALVELMNGQPFWAVVFGASAAFLAWQFFVVWVPSPPDED</sequence>
<dbReference type="STRING" id="188906.SAMN04488526_3556"/>
<reference evidence="2 3" key="1">
    <citation type="submission" date="2016-10" db="EMBL/GenBank/DDBJ databases">
        <authorList>
            <person name="de Groot N.N."/>
        </authorList>
    </citation>
    <scope>NUCLEOTIDE SEQUENCE [LARGE SCALE GENOMIC DNA]</scope>
    <source>
        <strain evidence="2 3">DSM 14858</strain>
    </source>
</reference>
<dbReference type="RefSeq" id="WP_092765313.1">
    <property type="nucleotide sequence ID" value="NZ_CAXBJT010000113.1"/>
</dbReference>
<proteinExistence type="predicted"/>
<keyword evidence="3" id="KW-1185">Reference proteome</keyword>
<keyword evidence="1" id="KW-0472">Membrane</keyword>
<evidence type="ECO:0000256" key="1">
    <source>
        <dbReference type="SAM" id="Phobius"/>
    </source>
</evidence>
<keyword evidence="1" id="KW-1133">Transmembrane helix</keyword>
<evidence type="ECO:0000313" key="2">
    <source>
        <dbReference type="EMBL" id="SEL79641.1"/>
    </source>
</evidence>
<protein>
    <recommendedName>
        <fullName evidence="4">DUF3329 domain-containing protein</fullName>
    </recommendedName>
</protein>
<dbReference type="Proteomes" id="UP000199283">
    <property type="component" value="Unassembled WGS sequence"/>
</dbReference>
<gene>
    <name evidence="2" type="ORF">SAMN04488526_3556</name>
</gene>
<keyword evidence="1" id="KW-0812">Transmembrane</keyword>
<name>A0A1H7T467_9RHOB</name>